<dbReference type="InterPro" id="IPR051433">
    <property type="entry name" value="CIBP"/>
</dbReference>
<evidence type="ECO:0000313" key="6">
    <source>
        <dbReference type="EMBL" id="KAK7073094.1"/>
    </source>
</evidence>
<evidence type="ECO:0000256" key="1">
    <source>
        <dbReference type="ARBA" id="ARBA00022723"/>
    </source>
</evidence>
<dbReference type="AlphaFoldDB" id="A0AAN8X541"/>
<dbReference type="Proteomes" id="UP001381693">
    <property type="component" value="Unassembled WGS sequence"/>
</dbReference>
<name>A0AAN8X541_HALRR</name>
<dbReference type="GO" id="GO:0000287">
    <property type="term" value="F:magnesium ion binding"/>
    <property type="evidence" value="ECO:0007669"/>
    <property type="project" value="TreeGrafter"/>
</dbReference>
<evidence type="ECO:0000313" key="7">
    <source>
        <dbReference type="Proteomes" id="UP001381693"/>
    </source>
</evidence>
<dbReference type="FunFam" id="1.10.238.10:FF:000035">
    <property type="entry name" value="Calcium and integrin-binding family member 2"/>
    <property type="match status" value="1"/>
</dbReference>
<gene>
    <name evidence="6" type="primary">CIB3</name>
    <name evidence="6" type="ORF">SK128_017652</name>
</gene>
<dbReference type="CDD" id="cd00051">
    <property type="entry name" value="EFh"/>
    <property type="match status" value="1"/>
</dbReference>
<dbReference type="PROSITE" id="PS00018">
    <property type="entry name" value="EF_HAND_1"/>
    <property type="match status" value="1"/>
</dbReference>
<dbReference type="SUPFAM" id="SSF47473">
    <property type="entry name" value="EF-hand"/>
    <property type="match status" value="1"/>
</dbReference>
<dbReference type="InterPro" id="IPR018247">
    <property type="entry name" value="EF_Hand_1_Ca_BS"/>
</dbReference>
<dbReference type="Gene3D" id="1.10.238.10">
    <property type="entry name" value="EF-hand"/>
    <property type="match status" value="2"/>
</dbReference>
<proteinExistence type="predicted"/>
<feature type="domain" description="EF-hand" evidence="5">
    <location>
        <begin position="105"/>
        <end position="140"/>
    </location>
</feature>
<protein>
    <submittedName>
        <fullName evidence="6">Calcium and integrin-binding member 3</fullName>
    </submittedName>
</protein>
<evidence type="ECO:0000256" key="3">
    <source>
        <dbReference type="ARBA" id="ARBA00022837"/>
    </source>
</evidence>
<reference evidence="6 7" key="1">
    <citation type="submission" date="2023-11" db="EMBL/GenBank/DDBJ databases">
        <title>Halocaridina rubra genome assembly.</title>
        <authorList>
            <person name="Smith C."/>
        </authorList>
    </citation>
    <scope>NUCLEOTIDE SEQUENCE [LARGE SCALE GENOMIC DNA]</scope>
    <source>
        <strain evidence="6">EP-1</strain>
        <tissue evidence="6">Whole</tissue>
    </source>
</reference>
<dbReference type="PANTHER" id="PTHR45791:SF6">
    <property type="entry name" value="CALCIUM AND INTEGRIN BINDING FAMILY MEMBER 2"/>
    <property type="match status" value="1"/>
</dbReference>
<dbReference type="EMBL" id="JAXCGZ010013257">
    <property type="protein sequence ID" value="KAK7073094.1"/>
    <property type="molecule type" value="Genomic_DNA"/>
</dbReference>
<keyword evidence="6" id="KW-0401">Integrin</keyword>
<evidence type="ECO:0000256" key="2">
    <source>
        <dbReference type="ARBA" id="ARBA00022737"/>
    </source>
</evidence>
<dbReference type="GO" id="GO:0005509">
    <property type="term" value="F:calcium ion binding"/>
    <property type="evidence" value="ECO:0007669"/>
    <property type="project" value="InterPro"/>
</dbReference>
<sequence>MGNKVCALSEDQLEEYQACTFLSRKNILRAERMFRSVSDRGLPAVIHPECASTYTVPYQSLETLTELKENPFRRRMCEVFSDDSSAALTLNQFLEMFSVFSEHAPREIKAAYAFRVYDFDGDNYTGEDDLLHAVKHLTHDMLTPDEYSTIVSKVLEESDVDCDGRLSQSEFTHVILKSPDFVPNFHIRI</sequence>
<dbReference type="PANTHER" id="PTHR45791">
    <property type="entry name" value="CALCIUM AND INTEGRIN BINDING FAMILY MEMBER 2"/>
    <property type="match status" value="1"/>
</dbReference>
<dbReference type="PROSITE" id="PS50222">
    <property type="entry name" value="EF_HAND_2"/>
    <property type="match status" value="1"/>
</dbReference>
<keyword evidence="3" id="KW-0106">Calcium</keyword>
<dbReference type="GO" id="GO:0055074">
    <property type="term" value="P:calcium ion homeostasis"/>
    <property type="evidence" value="ECO:0007669"/>
    <property type="project" value="TreeGrafter"/>
</dbReference>
<keyword evidence="7" id="KW-1185">Reference proteome</keyword>
<comment type="caution">
    <text evidence="6">The sequence shown here is derived from an EMBL/GenBank/DDBJ whole genome shotgun (WGS) entry which is preliminary data.</text>
</comment>
<evidence type="ECO:0000256" key="4">
    <source>
        <dbReference type="ARBA" id="ARBA00022842"/>
    </source>
</evidence>
<keyword evidence="2" id="KW-0677">Repeat</keyword>
<keyword evidence="4" id="KW-0460">Magnesium</keyword>
<accession>A0AAN8X541</accession>
<dbReference type="InterPro" id="IPR011992">
    <property type="entry name" value="EF-hand-dom_pair"/>
</dbReference>
<organism evidence="6 7">
    <name type="scientific">Halocaridina rubra</name>
    <name type="common">Hawaiian red shrimp</name>
    <dbReference type="NCBI Taxonomy" id="373956"/>
    <lineage>
        <taxon>Eukaryota</taxon>
        <taxon>Metazoa</taxon>
        <taxon>Ecdysozoa</taxon>
        <taxon>Arthropoda</taxon>
        <taxon>Crustacea</taxon>
        <taxon>Multicrustacea</taxon>
        <taxon>Malacostraca</taxon>
        <taxon>Eumalacostraca</taxon>
        <taxon>Eucarida</taxon>
        <taxon>Decapoda</taxon>
        <taxon>Pleocyemata</taxon>
        <taxon>Caridea</taxon>
        <taxon>Atyoidea</taxon>
        <taxon>Atyidae</taxon>
        <taxon>Halocaridina</taxon>
    </lineage>
</organism>
<dbReference type="InterPro" id="IPR002048">
    <property type="entry name" value="EF_hand_dom"/>
</dbReference>
<evidence type="ECO:0000259" key="5">
    <source>
        <dbReference type="PROSITE" id="PS50222"/>
    </source>
</evidence>
<dbReference type="Pfam" id="PF13499">
    <property type="entry name" value="EF-hand_7"/>
    <property type="match status" value="1"/>
</dbReference>
<dbReference type="GO" id="GO:0007229">
    <property type="term" value="P:integrin-mediated signaling pathway"/>
    <property type="evidence" value="ECO:0007669"/>
    <property type="project" value="UniProtKB-KW"/>
</dbReference>
<keyword evidence="1" id="KW-0479">Metal-binding</keyword>